<name>K1YWU2_9BACT</name>
<keyword evidence="1" id="KW-0472">Membrane</keyword>
<accession>K1YWU2</accession>
<gene>
    <name evidence="2" type="ORF">ACD_78C00277G0001</name>
</gene>
<organism evidence="2">
    <name type="scientific">uncultured bacterium</name>
    <name type="common">gcode 4</name>
    <dbReference type="NCBI Taxonomy" id="1234023"/>
    <lineage>
        <taxon>Bacteria</taxon>
        <taxon>environmental samples</taxon>
    </lineage>
</organism>
<feature type="transmembrane region" description="Helical" evidence="1">
    <location>
        <begin position="184"/>
        <end position="202"/>
    </location>
</feature>
<feature type="transmembrane region" description="Helical" evidence="1">
    <location>
        <begin position="247"/>
        <end position="265"/>
    </location>
</feature>
<feature type="transmembrane region" description="Helical" evidence="1">
    <location>
        <begin position="324"/>
        <end position="352"/>
    </location>
</feature>
<sequence length="417" mass="48518">MITYYIQRFIHSTIRENKLFHIIEMLLGDDTREDILLDDFIRQLKSFLEKDNDDLFDDYRLKYLIFLDDFKKNIDGMKDLKDTSVIKMNSILFRIYELPKKRNNLLVIFLTYFYICNKSKLWGKEIFRMIHIYLMIIAYRNRLSHEKRLDLLDLDQKNFRPISELVQERVRAITRKYRFLRNTIFQYSVGLISMSIGAYYSYIFMPSALLRADVLGTQSSEAFGKVAMDTLFLGRLTDGVMGGIKDIGLQNILIIAVLALIVQAVRNNLTNAVFNGLFTKLFEFIKVGAIALYRLVFALYNYAIYKIETRFIFSSIHAVVSKKIIPNAFLLGLFLFVYVLIYFSIIGLYFFAGLALSNTVLHPVWIVAGSAFLTILFIFINLRGDMNNFKAFIIEIEAILAELSGKKEDKKEEVVNA</sequence>
<feature type="transmembrane region" description="Helical" evidence="1">
    <location>
        <begin position="285"/>
        <end position="303"/>
    </location>
</feature>
<comment type="caution">
    <text evidence="2">The sequence shown here is derived from an EMBL/GenBank/DDBJ whole genome shotgun (WGS) entry which is preliminary data.</text>
</comment>
<proteinExistence type="predicted"/>
<feature type="transmembrane region" description="Helical" evidence="1">
    <location>
        <begin position="364"/>
        <end position="382"/>
    </location>
</feature>
<evidence type="ECO:0000313" key="2">
    <source>
        <dbReference type="EMBL" id="EKD29769.1"/>
    </source>
</evidence>
<dbReference type="AlphaFoldDB" id="K1YWU2"/>
<dbReference type="EMBL" id="AMFJ01034277">
    <property type="protein sequence ID" value="EKD29769.1"/>
    <property type="molecule type" value="Genomic_DNA"/>
</dbReference>
<keyword evidence="1" id="KW-1133">Transmembrane helix</keyword>
<keyword evidence="1" id="KW-0812">Transmembrane</keyword>
<protein>
    <submittedName>
        <fullName evidence="2">Uncharacterized protein</fullName>
    </submittedName>
</protein>
<evidence type="ECO:0000256" key="1">
    <source>
        <dbReference type="SAM" id="Phobius"/>
    </source>
</evidence>
<reference evidence="2" key="1">
    <citation type="journal article" date="2012" name="Science">
        <title>Fermentation, hydrogen, and sulfur metabolism in multiple uncultivated bacterial phyla.</title>
        <authorList>
            <person name="Wrighton K.C."/>
            <person name="Thomas B.C."/>
            <person name="Sharon I."/>
            <person name="Miller C.S."/>
            <person name="Castelle C.J."/>
            <person name="VerBerkmoes N.C."/>
            <person name="Wilkins M.J."/>
            <person name="Hettich R.L."/>
            <person name="Lipton M.S."/>
            <person name="Williams K.H."/>
            <person name="Long P.E."/>
            <person name="Banfield J.F."/>
        </authorList>
    </citation>
    <scope>NUCLEOTIDE SEQUENCE [LARGE SCALE GENOMIC DNA]</scope>
</reference>